<accession>A0ABR3YBG1</accession>
<evidence type="ECO:0000313" key="7">
    <source>
        <dbReference type="Proteomes" id="UP001583193"/>
    </source>
</evidence>
<dbReference type="EMBL" id="JAVDPF010000002">
    <property type="protein sequence ID" value="KAL1885638.1"/>
    <property type="molecule type" value="Genomic_DNA"/>
</dbReference>
<dbReference type="EC" id="3.5.1.4" evidence="3"/>
<keyword evidence="7" id="KW-1185">Reference proteome</keyword>
<evidence type="ECO:0000256" key="1">
    <source>
        <dbReference type="ARBA" id="ARBA00001311"/>
    </source>
</evidence>
<evidence type="ECO:0000256" key="3">
    <source>
        <dbReference type="ARBA" id="ARBA00012922"/>
    </source>
</evidence>
<reference evidence="6 7" key="1">
    <citation type="journal article" date="2024" name="IMA Fungus">
        <title>IMA Genome - F19 : A genome assembly and annotation guide to empower mycologists, including annotated draft genome sequences of Ceratocystis pirilliformis, Diaporthe australafricana, Fusarium ophioides, Paecilomyces lecythidis, and Sporothrix stenoceras.</title>
        <authorList>
            <person name="Aylward J."/>
            <person name="Wilson A.M."/>
            <person name="Visagie C.M."/>
            <person name="Spraker J."/>
            <person name="Barnes I."/>
            <person name="Buitendag C."/>
            <person name="Ceriani C."/>
            <person name="Del Mar Angel L."/>
            <person name="du Plessis D."/>
            <person name="Fuchs T."/>
            <person name="Gasser K."/>
            <person name="Kramer D."/>
            <person name="Li W."/>
            <person name="Munsamy K."/>
            <person name="Piso A."/>
            <person name="Price J.L."/>
            <person name="Sonnekus B."/>
            <person name="Thomas C."/>
            <person name="van der Nest A."/>
            <person name="van Dijk A."/>
            <person name="van Heerden A."/>
            <person name="van Vuuren N."/>
            <person name="Yilmaz N."/>
            <person name="Duong T.A."/>
            <person name="van der Merwe N.A."/>
            <person name="Wingfield M.J."/>
            <person name="Wingfield B.D."/>
        </authorList>
    </citation>
    <scope>NUCLEOTIDE SEQUENCE [LARGE SCALE GENOMIC DNA]</scope>
    <source>
        <strain evidence="6 7">CMW 18167</strain>
    </source>
</reference>
<comment type="similarity">
    <text evidence="2">Belongs to the amidase family.</text>
</comment>
<sequence>MAIQPWEEEANKAKQVLANSIPKQWMVPEDKLPPLEQLNVTEFPGKSGLLTDKELSITQTSATALVAAMGKGELTAEEVVVAFLKRATIGHQLLNFATEFMADDAIARAKELDGHFKKTGKLVGPLHGVPISVKEHIGLKGRICHTGYVAWIKNIAPEDALLVQLLKNAGAVFHVRTNQPQSLMHLDCNNNITGMTVNPYNRKLSPGGSSGGEGASMGFKCAPLGIGTDIGGSIRAPAAFNGAYGLRPTALRNPYDGIILAGDGQESIRCVVGPLAAQSVEDLDLFQKAVLDQEPWDIETSLVAMPWKKVEPKKDITVAIMWDDGVVHPHPPITRGLQFAKEKLQAAGIKVIDWEPFKHDHGWEIVSTLYFPDAAACQRGLIAESGEPLLPLTEWAFSYSKPQPISVTENWEYNVKREKYRADYHALMKERGVDFILSPTYVGVAAALGEPQYWGYTSIWNILDQPCVVFPTGLVQDPAIDKVDETYKPRSETDEREWKKYSPEKFEGAPIAVQLTGKHWHDEETVAAAKMISEIVRA</sequence>
<comment type="caution">
    <text evidence="6">The sequence shown here is derived from an EMBL/GenBank/DDBJ whole genome shotgun (WGS) entry which is preliminary data.</text>
</comment>
<name>A0ABR3YBG1_9EURO</name>
<dbReference type="PIRSF" id="PIRSF001221">
    <property type="entry name" value="Amidase_fungi"/>
    <property type="match status" value="1"/>
</dbReference>
<evidence type="ECO:0000313" key="6">
    <source>
        <dbReference type="EMBL" id="KAL1885638.1"/>
    </source>
</evidence>
<dbReference type="InterPro" id="IPR020556">
    <property type="entry name" value="Amidase_CS"/>
</dbReference>
<dbReference type="Pfam" id="PF01425">
    <property type="entry name" value="Amidase"/>
    <property type="match status" value="1"/>
</dbReference>
<proteinExistence type="inferred from homology"/>
<organism evidence="6 7">
    <name type="scientific">Paecilomyces lecythidis</name>
    <dbReference type="NCBI Taxonomy" id="3004212"/>
    <lineage>
        <taxon>Eukaryota</taxon>
        <taxon>Fungi</taxon>
        <taxon>Dikarya</taxon>
        <taxon>Ascomycota</taxon>
        <taxon>Pezizomycotina</taxon>
        <taxon>Eurotiomycetes</taxon>
        <taxon>Eurotiomycetidae</taxon>
        <taxon>Eurotiales</taxon>
        <taxon>Thermoascaceae</taxon>
        <taxon>Paecilomyces</taxon>
    </lineage>
</organism>
<dbReference type="SUPFAM" id="SSF75304">
    <property type="entry name" value="Amidase signature (AS) enzymes"/>
    <property type="match status" value="1"/>
</dbReference>
<dbReference type="Gene3D" id="3.90.1300.10">
    <property type="entry name" value="Amidase signature (AS) domain"/>
    <property type="match status" value="1"/>
</dbReference>
<evidence type="ECO:0000259" key="5">
    <source>
        <dbReference type="Pfam" id="PF01425"/>
    </source>
</evidence>
<comment type="catalytic activity">
    <reaction evidence="1">
        <text>a monocarboxylic acid amide + H2O = a monocarboxylate + NH4(+)</text>
        <dbReference type="Rhea" id="RHEA:12020"/>
        <dbReference type="ChEBI" id="CHEBI:15377"/>
        <dbReference type="ChEBI" id="CHEBI:28938"/>
        <dbReference type="ChEBI" id="CHEBI:35757"/>
        <dbReference type="ChEBI" id="CHEBI:83628"/>
        <dbReference type="EC" id="3.5.1.4"/>
    </reaction>
</comment>
<dbReference type="InterPro" id="IPR036928">
    <property type="entry name" value="AS_sf"/>
</dbReference>
<protein>
    <recommendedName>
        <fullName evidence="3">amidase</fullName>
        <ecNumber evidence="3">3.5.1.4</ecNumber>
    </recommendedName>
</protein>
<dbReference type="PANTHER" id="PTHR46072:SF4">
    <property type="entry name" value="AMIDASE C550.07-RELATED"/>
    <property type="match status" value="1"/>
</dbReference>
<feature type="domain" description="Amidase" evidence="5">
    <location>
        <begin position="78"/>
        <end position="525"/>
    </location>
</feature>
<dbReference type="InterPro" id="IPR023631">
    <property type="entry name" value="Amidase_dom"/>
</dbReference>
<keyword evidence="4" id="KW-0378">Hydrolase</keyword>
<gene>
    <name evidence="6" type="ORF">Plec18167_001133</name>
</gene>
<evidence type="ECO:0000256" key="4">
    <source>
        <dbReference type="ARBA" id="ARBA00022801"/>
    </source>
</evidence>
<evidence type="ECO:0000256" key="2">
    <source>
        <dbReference type="ARBA" id="ARBA00009199"/>
    </source>
</evidence>
<dbReference type="PROSITE" id="PS00571">
    <property type="entry name" value="AMIDASES"/>
    <property type="match status" value="1"/>
</dbReference>
<dbReference type="PANTHER" id="PTHR46072">
    <property type="entry name" value="AMIDASE-RELATED-RELATED"/>
    <property type="match status" value="1"/>
</dbReference>
<dbReference type="Proteomes" id="UP001583193">
    <property type="component" value="Unassembled WGS sequence"/>
</dbReference>